<dbReference type="Proteomes" id="UP001151760">
    <property type="component" value="Unassembled WGS sequence"/>
</dbReference>
<sequence length="77" mass="8704">MSACMTSTTLSQIYYVFVSYLLATGHDNLARHQSNTSFGGRMLIAFYLAVMIFRICRFAADSERMAECEYCSPQQPS</sequence>
<dbReference type="EMBL" id="BQNB010009911">
    <property type="protein sequence ID" value="GJS70123.1"/>
    <property type="molecule type" value="Genomic_DNA"/>
</dbReference>
<gene>
    <name evidence="2" type="ORF">Tco_0702964</name>
</gene>
<evidence type="ECO:0000256" key="1">
    <source>
        <dbReference type="SAM" id="Phobius"/>
    </source>
</evidence>
<organism evidence="2 3">
    <name type="scientific">Tanacetum coccineum</name>
    <dbReference type="NCBI Taxonomy" id="301880"/>
    <lineage>
        <taxon>Eukaryota</taxon>
        <taxon>Viridiplantae</taxon>
        <taxon>Streptophyta</taxon>
        <taxon>Embryophyta</taxon>
        <taxon>Tracheophyta</taxon>
        <taxon>Spermatophyta</taxon>
        <taxon>Magnoliopsida</taxon>
        <taxon>eudicotyledons</taxon>
        <taxon>Gunneridae</taxon>
        <taxon>Pentapetalae</taxon>
        <taxon>asterids</taxon>
        <taxon>campanulids</taxon>
        <taxon>Asterales</taxon>
        <taxon>Asteraceae</taxon>
        <taxon>Asteroideae</taxon>
        <taxon>Anthemideae</taxon>
        <taxon>Anthemidinae</taxon>
        <taxon>Tanacetum</taxon>
    </lineage>
</organism>
<keyword evidence="1" id="KW-0812">Transmembrane</keyword>
<comment type="caution">
    <text evidence="2">The sequence shown here is derived from an EMBL/GenBank/DDBJ whole genome shotgun (WGS) entry which is preliminary data.</text>
</comment>
<keyword evidence="1" id="KW-1133">Transmembrane helix</keyword>
<accession>A0ABQ4XXI5</accession>
<feature type="transmembrane region" description="Helical" evidence="1">
    <location>
        <begin position="12"/>
        <end position="30"/>
    </location>
</feature>
<evidence type="ECO:0000313" key="3">
    <source>
        <dbReference type="Proteomes" id="UP001151760"/>
    </source>
</evidence>
<name>A0ABQ4XXI5_9ASTR</name>
<reference evidence="2" key="1">
    <citation type="journal article" date="2022" name="Int. J. Mol. Sci.">
        <title>Draft Genome of Tanacetum Coccineum: Genomic Comparison of Closely Related Tanacetum-Family Plants.</title>
        <authorList>
            <person name="Yamashiro T."/>
            <person name="Shiraishi A."/>
            <person name="Nakayama K."/>
            <person name="Satake H."/>
        </authorList>
    </citation>
    <scope>NUCLEOTIDE SEQUENCE</scope>
</reference>
<protein>
    <submittedName>
        <fullName evidence="2">Uncharacterized protein</fullName>
    </submittedName>
</protein>
<keyword evidence="1" id="KW-0472">Membrane</keyword>
<proteinExistence type="predicted"/>
<evidence type="ECO:0000313" key="2">
    <source>
        <dbReference type="EMBL" id="GJS70123.1"/>
    </source>
</evidence>
<feature type="transmembrane region" description="Helical" evidence="1">
    <location>
        <begin position="42"/>
        <end position="60"/>
    </location>
</feature>
<reference evidence="2" key="2">
    <citation type="submission" date="2022-01" db="EMBL/GenBank/DDBJ databases">
        <authorList>
            <person name="Yamashiro T."/>
            <person name="Shiraishi A."/>
            <person name="Satake H."/>
            <person name="Nakayama K."/>
        </authorList>
    </citation>
    <scope>NUCLEOTIDE SEQUENCE</scope>
</reference>
<keyword evidence="3" id="KW-1185">Reference proteome</keyword>